<protein>
    <submittedName>
        <fullName evidence="1">Uncharacterized protein</fullName>
    </submittedName>
</protein>
<dbReference type="Proteomes" id="UP000831701">
    <property type="component" value="Chromosome 9"/>
</dbReference>
<reference evidence="1" key="1">
    <citation type="submission" date="2022-04" db="EMBL/GenBank/DDBJ databases">
        <title>Jade perch genome.</title>
        <authorList>
            <person name="Chao B."/>
        </authorList>
    </citation>
    <scope>NUCLEOTIDE SEQUENCE</scope>
    <source>
        <strain evidence="1">CB-2022</strain>
    </source>
</reference>
<gene>
    <name evidence="1" type="ORF">L3Q82_026434</name>
</gene>
<evidence type="ECO:0000313" key="2">
    <source>
        <dbReference type="Proteomes" id="UP000831701"/>
    </source>
</evidence>
<evidence type="ECO:0000313" key="1">
    <source>
        <dbReference type="EMBL" id="KAI3367588.1"/>
    </source>
</evidence>
<dbReference type="EMBL" id="CM041539">
    <property type="protein sequence ID" value="KAI3367588.1"/>
    <property type="molecule type" value="Genomic_DNA"/>
</dbReference>
<accession>A0ACB8WJF3</accession>
<name>A0ACB8WJF3_9TELE</name>
<organism evidence="1 2">
    <name type="scientific">Scortum barcoo</name>
    <name type="common">barcoo grunter</name>
    <dbReference type="NCBI Taxonomy" id="214431"/>
    <lineage>
        <taxon>Eukaryota</taxon>
        <taxon>Metazoa</taxon>
        <taxon>Chordata</taxon>
        <taxon>Craniata</taxon>
        <taxon>Vertebrata</taxon>
        <taxon>Euteleostomi</taxon>
        <taxon>Actinopterygii</taxon>
        <taxon>Neopterygii</taxon>
        <taxon>Teleostei</taxon>
        <taxon>Neoteleostei</taxon>
        <taxon>Acanthomorphata</taxon>
        <taxon>Eupercaria</taxon>
        <taxon>Centrarchiformes</taxon>
        <taxon>Terapontoidei</taxon>
        <taxon>Terapontidae</taxon>
        <taxon>Scortum</taxon>
    </lineage>
</organism>
<comment type="caution">
    <text evidence="1">The sequence shown here is derived from an EMBL/GenBank/DDBJ whole genome shotgun (WGS) entry which is preliminary data.</text>
</comment>
<feature type="non-terminal residue" evidence="1">
    <location>
        <position position="1"/>
    </location>
</feature>
<keyword evidence="2" id="KW-1185">Reference proteome</keyword>
<proteinExistence type="predicted"/>
<sequence length="197" mass="21928">GARVWVKEKEQLVPATVNSCADGTLVVTTDYGETTRAPPWESPISNNSTSLPAQLNQFYCRFETHNRETERTHAHTWDRHDPPPSVSSALRRVNPRKAAGPDNIPWAGPQVLVLYSLFTHDCVASHKYNTILKFADDTTVIGLISGGDETAYRSEVASLVKWMRQQQPLPEHGQDQGDGPGHEEREEAALTSDDLRL</sequence>